<proteinExistence type="predicted"/>
<protein>
    <submittedName>
        <fullName evidence="1">Uncharacterized protein</fullName>
    </submittedName>
</protein>
<reference evidence="1 2" key="1">
    <citation type="journal article" date="2018" name="Sci. Rep.">
        <title>Genomic signatures of local adaptation to the degree of environmental predictability in rotifers.</title>
        <authorList>
            <person name="Franch-Gras L."/>
            <person name="Hahn C."/>
            <person name="Garcia-Roger E.M."/>
            <person name="Carmona M.J."/>
            <person name="Serra M."/>
            <person name="Gomez A."/>
        </authorList>
    </citation>
    <scope>NUCLEOTIDE SEQUENCE [LARGE SCALE GENOMIC DNA]</scope>
    <source>
        <strain evidence="1">HYR1</strain>
    </source>
</reference>
<accession>A0A3M7QU90</accession>
<dbReference type="Proteomes" id="UP000276133">
    <property type="component" value="Unassembled WGS sequence"/>
</dbReference>
<sequence length="83" mass="9415">MVPYLQLLNVEVLLGDTVEQPFKIDCLMEFDSGKLTPPPFTYILDGFSSFITTGLVDYWSVSLWIIESTCGRFQATEIALELF</sequence>
<keyword evidence="2" id="KW-1185">Reference proteome</keyword>
<organism evidence="1 2">
    <name type="scientific">Brachionus plicatilis</name>
    <name type="common">Marine rotifer</name>
    <name type="synonym">Brachionus muelleri</name>
    <dbReference type="NCBI Taxonomy" id="10195"/>
    <lineage>
        <taxon>Eukaryota</taxon>
        <taxon>Metazoa</taxon>
        <taxon>Spiralia</taxon>
        <taxon>Gnathifera</taxon>
        <taxon>Rotifera</taxon>
        <taxon>Eurotatoria</taxon>
        <taxon>Monogononta</taxon>
        <taxon>Pseudotrocha</taxon>
        <taxon>Ploima</taxon>
        <taxon>Brachionidae</taxon>
        <taxon>Brachionus</taxon>
    </lineage>
</organism>
<dbReference type="AlphaFoldDB" id="A0A3M7QU90"/>
<evidence type="ECO:0000313" key="2">
    <source>
        <dbReference type="Proteomes" id="UP000276133"/>
    </source>
</evidence>
<comment type="caution">
    <text evidence="1">The sequence shown here is derived from an EMBL/GenBank/DDBJ whole genome shotgun (WGS) entry which is preliminary data.</text>
</comment>
<evidence type="ECO:0000313" key="1">
    <source>
        <dbReference type="EMBL" id="RNA14997.1"/>
    </source>
</evidence>
<name>A0A3M7QU90_BRAPC</name>
<dbReference type="EMBL" id="REGN01005063">
    <property type="protein sequence ID" value="RNA14997.1"/>
    <property type="molecule type" value="Genomic_DNA"/>
</dbReference>
<gene>
    <name evidence="1" type="ORF">BpHYR1_007410</name>
</gene>